<proteinExistence type="predicted"/>
<accession>A0A1I1B7S0</accession>
<organism evidence="1 2">
    <name type="scientific">Amycolatopsis marina</name>
    <dbReference type="NCBI Taxonomy" id="490629"/>
    <lineage>
        <taxon>Bacteria</taxon>
        <taxon>Bacillati</taxon>
        <taxon>Actinomycetota</taxon>
        <taxon>Actinomycetes</taxon>
        <taxon>Pseudonocardiales</taxon>
        <taxon>Pseudonocardiaceae</taxon>
        <taxon>Amycolatopsis</taxon>
    </lineage>
</organism>
<dbReference type="AlphaFoldDB" id="A0A1I1B7S0"/>
<evidence type="ECO:0000313" key="1">
    <source>
        <dbReference type="EMBL" id="SFB46399.1"/>
    </source>
</evidence>
<sequence>MRDPIVSPLQAAVHRRLAELTRPATGEANRGSPDIARLADALRGVLAEHHLDPRGRCSTCRSRRSRLRFWRRTPTPCRAYLTVQLRLGAELAESDPLEFPVRRHRRRKPGPHYAR</sequence>
<dbReference type="Proteomes" id="UP000243799">
    <property type="component" value="Unassembled WGS sequence"/>
</dbReference>
<gene>
    <name evidence="1" type="ORF">SAMN05216266_112183</name>
</gene>
<name>A0A1I1B7S0_9PSEU</name>
<protein>
    <submittedName>
        <fullName evidence="1">Uncharacterized protein</fullName>
    </submittedName>
</protein>
<evidence type="ECO:0000313" key="2">
    <source>
        <dbReference type="Proteomes" id="UP000243799"/>
    </source>
</evidence>
<dbReference type="EMBL" id="FOKG01000012">
    <property type="protein sequence ID" value="SFB46399.1"/>
    <property type="molecule type" value="Genomic_DNA"/>
</dbReference>
<reference evidence="2" key="1">
    <citation type="submission" date="2016-10" db="EMBL/GenBank/DDBJ databases">
        <authorList>
            <person name="Varghese N."/>
            <person name="Submissions S."/>
        </authorList>
    </citation>
    <scope>NUCLEOTIDE SEQUENCE [LARGE SCALE GENOMIC DNA]</scope>
    <source>
        <strain evidence="2">CGMCC 4.3568</strain>
    </source>
</reference>
<dbReference type="STRING" id="490629.SAMN05216266_112183"/>
<keyword evidence="2" id="KW-1185">Reference proteome</keyword>